<dbReference type="EMBL" id="BAAAFN010000012">
    <property type="protein sequence ID" value="GAA0228582.1"/>
    <property type="molecule type" value="Genomic_DNA"/>
</dbReference>
<dbReference type="InterPro" id="IPR038404">
    <property type="entry name" value="TRAP_DctP_sf"/>
</dbReference>
<dbReference type="Pfam" id="PF03480">
    <property type="entry name" value="DctP"/>
    <property type="match status" value="1"/>
</dbReference>
<dbReference type="Proteomes" id="UP001501176">
    <property type="component" value="Unassembled WGS sequence"/>
</dbReference>
<dbReference type="PANTHER" id="PTHR33376:SF7">
    <property type="entry name" value="C4-DICARBOXYLATE-BINDING PROTEIN DCTB"/>
    <property type="match status" value="1"/>
</dbReference>
<evidence type="ECO:0000313" key="5">
    <source>
        <dbReference type="Proteomes" id="UP001501176"/>
    </source>
</evidence>
<dbReference type="InterPro" id="IPR018389">
    <property type="entry name" value="DctP_fam"/>
</dbReference>
<dbReference type="PIRSF" id="PIRSF006470">
    <property type="entry name" value="DctB"/>
    <property type="match status" value="1"/>
</dbReference>
<sequence length="356" mass="39042">MGIRLAQNGSAFPEPSDLEPSDIASVMKLLAVLLACVLACPLSAHAQQEPIVIRFSHVVASDTPKGKAAIRFKQLAEQATQGRVRVHVYPNSELYRDREELEALQLGAVEMIAPSLSKFGPLGVREFEVFDLPFLFPDEAALHRITSGPIGMGMLQRLRIKGVVGLAFWDNGFKSFSANRPLDMPSDLSGLRMRIQPSRVLDAQMRALGAQPMTMRFGEVYAALEAGVVDGTENPPSNFYTQDMQDVQSHFTVTNHGYLGYAVIVNRKFWEGLPSDIREALEEAMAEATRYAASIAREENERALAAIRASGKTQIHVLTDAERGAWEKALAPVGVEMEGLIGAQLVADIRRAIEAR</sequence>
<evidence type="ECO:0000256" key="3">
    <source>
        <dbReference type="ARBA" id="ARBA00022729"/>
    </source>
</evidence>
<keyword evidence="2" id="KW-0813">Transport</keyword>
<comment type="caution">
    <text evidence="4">The sequence shown here is derived from an EMBL/GenBank/DDBJ whole genome shotgun (WGS) entry which is preliminary data.</text>
</comment>
<comment type="similarity">
    <text evidence="1">Belongs to the bacterial solute-binding protein 7 family.</text>
</comment>
<dbReference type="NCBIfam" id="TIGR00787">
    <property type="entry name" value="dctP"/>
    <property type="match status" value="1"/>
</dbReference>
<evidence type="ECO:0000256" key="2">
    <source>
        <dbReference type="ARBA" id="ARBA00022448"/>
    </source>
</evidence>
<evidence type="ECO:0000313" key="4">
    <source>
        <dbReference type="EMBL" id="GAA0228582.1"/>
    </source>
</evidence>
<gene>
    <name evidence="4" type="ORF">GCM10009125_17010</name>
</gene>
<dbReference type="InterPro" id="IPR004682">
    <property type="entry name" value="TRAP_DctP"/>
</dbReference>
<protein>
    <submittedName>
        <fullName evidence="4">TRAP transporter substrate-binding protein</fullName>
    </submittedName>
</protein>
<dbReference type="PANTHER" id="PTHR33376">
    <property type="match status" value="1"/>
</dbReference>
<name>A0ABP3DE63_9BURK</name>
<dbReference type="NCBIfam" id="NF037995">
    <property type="entry name" value="TRAP_S1"/>
    <property type="match status" value="1"/>
</dbReference>
<dbReference type="CDD" id="cd13674">
    <property type="entry name" value="PBP2_TRAP_SBP_like_1"/>
    <property type="match status" value="1"/>
</dbReference>
<keyword evidence="3" id="KW-0732">Signal</keyword>
<accession>A0ABP3DE63</accession>
<dbReference type="Gene3D" id="3.40.190.170">
    <property type="entry name" value="Bacterial extracellular solute-binding protein, family 7"/>
    <property type="match status" value="1"/>
</dbReference>
<organism evidence="4 5">
    <name type="scientific">Castellaniella daejeonensis</name>
    <dbReference type="NCBI Taxonomy" id="659013"/>
    <lineage>
        <taxon>Bacteria</taxon>
        <taxon>Pseudomonadati</taxon>
        <taxon>Pseudomonadota</taxon>
        <taxon>Betaproteobacteria</taxon>
        <taxon>Burkholderiales</taxon>
        <taxon>Alcaligenaceae</taxon>
        <taxon>Castellaniella</taxon>
    </lineage>
</organism>
<proteinExistence type="inferred from homology"/>
<reference evidence="5" key="1">
    <citation type="journal article" date="2019" name="Int. J. Syst. Evol. Microbiol.">
        <title>The Global Catalogue of Microorganisms (GCM) 10K type strain sequencing project: providing services to taxonomists for standard genome sequencing and annotation.</title>
        <authorList>
            <consortium name="The Broad Institute Genomics Platform"/>
            <consortium name="The Broad Institute Genome Sequencing Center for Infectious Disease"/>
            <person name="Wu L."/>
            <person name="Ma J."/>
        </authorList>
    </citation>
    <scope>NUCLEOTIDE SEQUENCE [LARGE SCALE GENOMIC DNA]</scope>
    <source>
        <strain evidence="5">JCM 16240</strain>
    </source>
</reference>
<keyword evidence="5" id="KW-1185">Reference proteome</keyword>
<evidence type="ECO:0000256" key="1">
    <source>
        <dbReference type="ARBA" id="ARBA00009023"/>
    </source>
</evidence>